<dbReference type="CDD" id="cd12148">
    <property type="entry name" value="fungal_TF_MHR"/>
    <property type="match status" value="1"/>
</dbReference>
<keyword evidence="5" id="KW-0805">Transcription regulation</keyword>
<dbReference type="PROSITE" id="PS00455">
    <property type="entry name" value="AMP_BINDING"/>
    <property type="match status" value="1"/>
</dbReference>
<dbReference type="RefSeq" id="XP_024739240.1">
    <property type="nucleotide sequence ID" value="XM_024874334.1"/>
</dbReference>
<accession>A0A2J6TH26</accession>
<dbReference type="Pfam" id="PF00172">
    <property type="entry name" value="Zn_clus"/>
    <property type="match status" value="1"/>
</dbReference>
<dbReference type="SMART" id="SM00906">
    <property type="entry name" value="Fungal_trans"/>
    <property type="match status" value="1"/>
</dbReference>
<evidence type="ECO:0000256" key="9">
    <source>
        <dbReference type="SAM" id="MobiDB-lite"/>
    </source>
</evidence>
<comment type="subcellular location">
    <subcellularLocation>
        <location evidence="1">Nucleus</location>
    </subcellularLocation>
</comment>
<dbReference type="InterPro" id="IPR007219">
    <property type="entry name" value="XnlR_reg_dom"/>
</dbReference>
<protein>
    <recommendedName>
        <fullName evidence="14">Acetyl-CoA synthetase-like protein</fullName>
    </recommendedName>
</protein>
<dbReference type="InterPro" id="IPR020845">
    <property type="entry name" value="AMP-binding_CS"/>
</dbReference>
<evidence type="ECO:0000256" key="5">
    <source>
        <dbReference type="ARBA" id="ARBA00023015"/>
    </source>
</evidence>
<dbReference type="GO" id="GO:0000981">
    <property type="term" value="F:DNA-binding transcription factor activity, RNA polymerase II-specific"/>
    <property type="evidence" value="ECO:0007669"/>
    <property type="project" value="InterPro"/>
</dbReference>
<dbReference type="STRING" id="1095630.A0A2J6TH26"/>
<dbReference type="Proteomes" id="UP000235371">
    <property type="component" value="Unassembled WGS sequence"/>
</dbReference>
<dbReference type="GO" id="GO:0005634">
    <property type="term" value="C:nucleus"/>
    <property type="evidence" value="ECO:0007669"/>
    <property type="project" value="UniProtKB-SubCell"/>
</dbReference>
<keyword evidence="13" id="KW-1185">Reference proteome</keyword>
<evidence type="ECO:0000313" key="13">
    <source>
        <dbReference type="Proteomes" id="UP000235371"/>
    </source>
</evidence>
<keyword evidence="8" id="KW-0539">Nucleus</keyword>
<evidence type="ECO:0000256" key="7">
    <source>
        <dbReference type="ARBA" id="ARBA00023163"/>
    </source>
</evidence>
<evidence type="ECO:0000256" key="6">
    <source>
        <dbReference type="ARBA" id="ARBA00023125"/>
    </source>
</evidence>
<evidence type="ECO:0000256" key="4">
    <source>
        <dbReference type="ARBA" id="ARBA00022723"/>
    </source>
</evidence>
<keyword evidence="6" id="KW-0238">DNA-binding</keyword>
<dbReference type="CDD" id="cd00067">
    <property type="entry name" value="GAL4"/>
    <property type="match status" value="1"/>
</dbReference>
<evidence type="ECO:0000259" key="10">
    <source>
        <dbReference type="PROSITE" id="PS50048"/>
    </source>
</evidence>
<dbReference type="GO" id="GO:0008270">
    <property type="term" value="F:zinc ion binding"/>
    <property type="evidence" value="ECO:0007669"/>
    <property type="project" value="InterPro"/>
</dbReference>
<dbReference type="InterPro" id="IPR036864">
    <property type="entry name" value="Zn2-C6_fun-type_DNA-bd_sf"/>
</dbReference>
<dbReference type="GO" id="GO:0043565">
    <property type="term" value="F:sequence-specific DNA binding"/>
    <property type="evidence" value="ECO:0007669"/>
    <property type="project" value="TreeGrafter"/>
</dbReference>
<dbReference type="GO" id="GO:0045944">
    <property type="term" value="P:positive regulation of transcription by RNA polymerase II"/>
    <property type="evidence" value="ECO:0007669"/>
    <property type="project" value="TreeGrafter"/>
</dbReference>
<dbReference type="SMART" id="SM00066">
    <property type="entry name" value="GAL4"/>
    <property type="match status" value="1"/>
</dbReference>
<dbReference type="PROSITE" id="PS00012">
    <property type="entry name" value="PHOSPHOPANTETHEINE"/>
    <property type="match status" value="1"/>
</dbReference>
<dbReference type="InParanoid" id="A0A2J6TH26"/>
<dbReference type="InterPro" id="IPR013120">
    <property type="entry name" value="FAR_NAD-bd"/>
</dbReference>
<dbReference type="Pfam" id="PF04082">
    <property type="entry name" value="Fungal_trans"/>
    <property type="match status" value="1"/>
</dbReference>
<evidence type="ECO:0000256" key="1">
    <source>
        <dbReference type="ARBA" id="ARBA00004123"/>
    </source>
</evidence>
<dbReference type="Pfam" id="PF07993">
    <property type="entry name" value="NAD_binding_4"/>
    <property type="match status" value="1"/>
</dbReference>
<name>A0A2J6TH26_9HELO</name>
<dbReference type="InterPro" id="IPR042099">
    <property type="entry name" value="ANL_N_sf"/>
</dbReference>
<feature type="region of interest" description="Disordered" evidence="9">
    <location>
        <begin position="1"/>
        <end position="43"/>
    </location>
</feature>
<dbReference type="PANTHER" id="PTHR47540">
    <property type="entry name" value="THIAMINE REPRESSIBLE GENES REGULATORY PROTEIN THI5"/>
    <property type="match status" value="1"/>
</dbReference>
<feature type="region of interest" description="Disordered" evidence="9">
    <location>
        <begin position="144"/>
        <end position="174"/>
    </location>
</feature>
<evidence type="ECO:0008006" key="14">
    <source>
        <dbReference type="Google" id="ProtNLM"/>
    </source>
</evidence>
<dbReference type="PANTHER" id="PTHR47540:SF3">
    <property type="entry name" value="ZN(II)2CYS6 TRANSCRIPTION FACTOR (EUROFUNG)"/>
    <property type="match status" value="1"/>
</dbReference>
<feature type="compositionally biased region" description="Basic and acidic residues" evidence="9">
    <location>
        <begin position="13"/>
        <end position="22"/>
    </location>
</feature>
<dbReference type="EMBL" id="KZ613783">
    <property type="protein sequence ID" value="PMD62336.1"/>
    <property type="molecule type" value="Genomic_DNA"/>
</dbReference>
<dbReference type="Pfam" id="PF23562">
    <property type="entry name" value="AMP-binding_C_3"/>
    <property type="match status" value="1"/>
</dbReference>
<dbReference type="GO" id="GO:0006351">
    <property type="term" value="P:DNA-templated transcription"/>
    <property type="evidence" value="ECO:0007669"/>
    <property type="project" value="InterPro"/>
</dbReference>
<proteinExistence type="predicted"/>
<dbReference type="SUPFAM" id="SSF51735">
    <property type="entry name" value="NAD(P)-binding Rossmann-fold domains"/>
    <property type="match status" value="1"/>
</dbReference>
<keyword evidence="4" id="KW-0479">Metal-binding</keyword>
<evidence type="ECO:0000256" key="3">
    <source>
        <dbReference type="ARBA" id="ARBA00022553"/>
    </source>
</evidence>
<dbReference type="Gene3D" id="1.10.1200.10">
    <property type="entry name" value="ACP-like"/>
    <property type="match status" value="1"/>
</dbReference>
<evidence type="ECO:0000259" key="11">
    <source>
        <dbReference type="PROSITE" id="PS50075"/>
    </source>
</evidence>
<dbReference type="InterPro" id="IPR000873">
    <property type="entry name" value="AMP-dep_synth/lig_dom"/>
</dbReference>
<dbReference type="InterPro" id="IPR001138">
    <property type="entry name" value="Zn2Cys6_DnaBD"/>
</dbReference>
<dbReference type="Gene3D" id="3.40.50.12780">
    <property type="entry name" value="N-terminal domain of ligase-like"/>
    <property type="match status" value="1"/>
</dbReference>
<feature type="domain" description="Zn(2)-C6 fungal-type" evidence="10">
    <location>
        <begin position="45"/>
        <end position="74"/>
    </location>
</feature>
<dbReference type="InterPro" id="IPR036291">
    <property type="entry name" value="NAD(P)-bd_dom_sf"/>
</dbReference>
<dbReference type="Gene3D" id="4.10.240.10">
    <property type="entry name" value="Zn(2)-C6 fungal-type DNA-binding domain"/>
    <property type="match status" value="1"/>
</dbReference>
<dbReference type="PROSITE" id="PS00463">
    <property type="entry name" value="ZN2_CY6_FUNGAL_1"/>
    <property type="match status" value="1"/>
</dbReference>
<feature type="domain" description="Carrier" evidence="11">
    <location>
        <begin position="1326"/>
        <end position="1404"/>
    </location>
</feature>
<dbReference type="SUPFAM" id="SSF56801">
    <property type="entry name" value="Acetyl-CoA synthetase-like"/>
    <property type="match status" value="1"/>
</dbReference>
<dbReference type="SUPFAM" id="SSF57701">
    <property type="entry name" value="Zn2/Cys6 DNA-binding domain"/>
    <property type="match status" value="1"/>
</dbReference>
<gene>
    <name evidence="12" type="ORF">K444DRAFT_524102</name>
</gene>
<dbReference type="SUPFAM" id="SSF47336">
    <property type="entry name" value="ACP-like"/>
    <property type="match status" value="1"/>
</dbReference>
<organism evidence="12 13">
    <name type="scientific">Hyaloscypha bicolor E</name>
    <dbReference type="NCBI Taxonomy" id="1095630"/>
    <lineage>
        <taxon>Eukaryota</taxon>
        <taxon>Fungi</taxon>
        <taxon>Dikarya</taxon>
        <taxon>Ascomycota</taxon>
        <taxon>Pezizomycotina</taxon>
        <taxon>Leotiomycetes</taxon>
        <taxon>Helotiales</taxon>
        <taxon>Hyaloscyphaceae</taxon>
        <taxon>Hyaloscypha</taxon>
        <taxon>Hyaloscypha bicolor</taxon>
    </lineage>
</organism>
<dbReference type="InterPro" id="IPR036736">
    <property type="entry name" value="ACP-like_sf"/>
</dbReference>
<sequence>MADNIQLSSPNHGSDETHEDHPNFQTSAAKRRRKDDRDRTRVSRACDRCKRKKTRCSGTRPCTLCSHAGSVCEFTAPYTRGRVPSVPVEENINATGANVPGENVRSVLESRHPIPGTSDQVTGALDAFASAPHLLNQHEINMGQSQLPNTSRVASRAQSSRNSTEPPQTDLQGHYVGPSSGVSFLLRVQKKLHQKVSFSPNSSIFTFGDAPLPEFDPSFFVLPPKDDARTLVARYFEFAVATHRFLHRPTVESWLEEFYGGLGVMKDKEGARERTAVLFMVFAQATEYMTERTKPTGVDTSARYFQIADHQLSSETGEIRLTSVQARLCQCFYLLARSRVNHCWSLFGTTAHLILAIGIHRKRRVEASNGADMVEIECRKRVFWCAYGLDNYLSAALGRPRTFHDDDIDQELPSCVNDSDLTPQRINLNASKSQSIMMASVAHNTQVFTSRFDSLDLHNFRLAKILSNILHDLYSIRPPSMPVRCSLSFKYSDELLNWRKGLSRFLDAEGVDTSLLIPLFQRQRNVLNLAYYHALILVHRPFLLSNFASLNSRKGNTLGAPGTPDMDRNVTECLNAAMKITEIVDELTEGHQIFRAFWFTQYFAFCAVVVLYVYTIQQRNAAQDKYREYFDAAARCQRQISSMAENESLAQRYTVVLEELRLEAIKQTQRPISHESELNPTVQPNFSVPQAVMRSGQSLGISGQYSLVGSMFSAPDPTMFGDGQHSTTPSSLMAELTSWGEFDSLVTAGIGGLDYILGFDKTRNFFFPYRGAIATAASKPDNVDVEINEIKTPMMYSVDDLLFNRSQTIPDIPLVGYPATARGRSGYVHYTARDLDRFADHGARKYASLGIEPKSTESDEAEVVALLAPSNLDYVASIFALSRLGFAVLLLSNRLSTEAYVSLLQKTKCHRIISSENHAKAVAAIQADMQISQYPLFKQSDYDIEPAMYPRFRRQMSGPSASSRTAFIIHSSGSTGLPKPIFQSHGACLSNYSSSFGYRAFLTLPLYHNHGLSSFFRAMYSGKEISMFNANLPLSGSNLIEAMTAVNPESFHGVPYALKLLAETERGIQVLKDCKLVLFGGSSCPDDLGDRLVEAGVYLVGHYGATEMGQLMTSFRPAEDKAWNYVRPLPKVEPYILMAPRAPNTFECVVLDGLPSKVVSNCDDPPRSFNTSDLFSPHPTIRNAWKYLGRLDDRVTLVNGEKVLPIPYEHQIREHELVREACVFGVGRALPGLIIVPSEKAHGMSKKRLLDILWPVVAGANARVESFSHISPEMIEILDVDAEYPCTDKGTMIRAAFYKKFEDLINSIYIRFEAPAAGRSEGGLILDHDQLKSYLFDIFRGKLGFEGLNESSDFFEAGVDSLQAITARGIMMRELNLGSKILGQNVVFEYPNVPALALHLYSLRTGEESYQTDEIEVMRQLIQKYSKFSCHVAGPDVPDGEVVILTGATGSLGAHVLAQLVTKKHVKTVYCLVRASSHDTARDRVFTALEAKKIDLPKHGIKIVCFPSDLSRDDLGLDKSTVHLLRKSLTTVIHCAWAVNFNLGVQSFEKQHIKGTYNLLNICLSVTTPSPAKLFFCSSISAAAGTPLPAVIQETYISDLSHAQNMGYARSKLVTETIIKAAVEQTRMVAKVLRVGQIVGDTQNGMWNSTEAISLMIRSATTIGALPALEETPSWLPVDIVAHAVLELAQINKRSPSPSRFPAEAEDASVVYHVQNSRFFHWTEDLLPALRDAGLEFETVSQRVWVERLRKSEKDPEKNPTIKLLDFFTEKYDNDKPGRNELVFLTGKTAENTEAIRDGYDVVGSGLVKKFVDSWRLEW</sequence>
<evidence type="ECO:0000313" key="12">
    <source>
        <dbReference type="EMBL" id="PMD62336.1"/>
    </source>
</evidence>
<feature type="compositionally biased region" description="Polar residues" evidence="9">
    <location>
        <begin position="144"/>
        <end position="171"/>
    </location>
</feature>
<keyword evidence="2" id="KW-0596">Phosphopantetheine</keyword>
<dbReference type="InterPro" id="IPR051711">
    <property type="entry name" value="Stress_Response_Reg"/>
</dbReference>
<reference evidence="12 13" key="1">
    <citation type="submission" date="2016-04" db="EMBL/GenBank/DDBJ databases">
        <title>A degradative enzymes factory behind the ericoid mycorrhizal symbiosis.</title>
        <authorList>
            <consortium name="DOE Joint Genome Institute"/>
            <person name="Martino E."/>
            <person name="Morin E."/>
            <person name="Grelet G."/>
            <person name="Kuo A."/>
            <person name="Kohler A."/>
            <person name="Daghino S."/>
            <person name="Barry K."/>
            <person name="Choi C."/>
            <person name="Cichocki N."/>
            <person name="Clum A."/>
            <person name="Copeland A."/>
            <person name="Hainaut M."/>
            <person name="Haridas S."/>
            <person name="Labutti K."/>
            <person name="Lindquist E."/>
            <person name="Lipzen A."/>
            <person name="Khouja H.-R."/>
            <person name="Murat C."/>
            <person name="Ohm R."/>
            <person name="Olson A."/>
            <person name="Spatafora J."/>
            <person name="Veneault-Fourrey C."/>
            <person name="Henrissat B."/>
            <person name="Grigoriev I."/>
            <person name="Martin F."/>
            <person name="Perotto S."/>
        </authorList>
    </citation>
    <scope>NUCLEOTIDE SEQUENCE [LARGE SCALE GENOMIC DNA]</scope>
    <source>
        <strain evidence="12 13">E</strain>
    </source>
</reference>
<dbReference type="Pfam" id="PF00550">
    <property type="entry name" value="PP-binding"/>
    <property type="match status" value="1"/>
</dbReference>
<dbReference type="Gene3D" id="3.40.50.720">
    <property type="entry name" value="NAD(P)-binding Rossmann-like Domain"/>
    <property type="match status" value="1"/>
</dbReference>
<dbReference type="InterPro" id="IPR006162">
    <property type="entry name" value="Ppantetheine_attach_site"/>
</dbReference>
<dbReference type="GeneID" id="36582414"/>
<evidence type="ECO:0000256" key="2">
    <source>
        <dbReference type="ARBA" id="ARBA00022450"/>
    </source>
</evidence>
<dbReference type="PROSITE" id="PS50048">
    <property type="entry name" value="ZN2_CY6_FUNGAL_2"/>
    <property type="match status" value="1"/>
</dbReference>
<feature type="compositionally biased region" description="Polar residues" evidence="9">
    <location>
        <begin position="1"/>
        <end position="12"/>
    </location>
</feature>
<keyword evidence="7" id="KW-0804">Transcription</keyword>
<dbReference type="Pfam" id="PF00501">
    <property type="entry name" value="AMP-binding"/>
    <property type="match status" value="1"/>
</dbReference>
<dbReference type="OrthoDB" id="429813at2759"/>
<dbReference type="InterPro" id="IPR009081">
    <property type="entry name" value="PP-bd_ACP"/>
</dbReference>
<evidence type="ECO:0000256" key="8">
    <source>
        <dbReference type="ARBA" id="ARBA00023242"/>
    </source>
</evidence>
<keyword evidence="3" id="KW-0597">Phosphoprotein</keyword>
<dbReference type="PROSITE" id="PS50075">
    <property type="entry name" value="CARRIER"/>
    <property type="match status" value="1"/>
</dbReference>